<name>A0A1Y1U9G0_9TREE</name>
<dbReference type="AlphaFoldDB" id="A0A1Y1U9G0"/>
<comment type="caution">
    <text evidence="2">The sequence shown here is derived from an EMBL/GenBank/DDBJ whole genome shotgun (WGS) entry which is preliminary data.</text>
</comment>
<dbReference type="EMBL" id="NBSH01000013">
    <property type="protein sequence ID" value="ORX34652.1"/>
    <property type="molecule type" value="Genomic_DNA"/>
</dbReference>
<sequence>MNLLRLACVGHGLTSSTAALHVKVTDSPGLGVRFYPGVAENHLSSLSRREGGCGISRAEKWNSHQDPSLPLPLPRPVHHSLMSNRRGIQ</sequence>
<dbReference type="RefSeq" id="XP_021868894.1">
    <property type="nucleotide sequence ID" value="XM_022016719.1"/>
</dbReference>
<accession>A0A1Y1U9G0</accession>
<gene>
    <name evidence="2" type="ORF">BD324DRAFT_634347</name>
</gene>
<evidence type="ECO:0000313" key="3">
    <source>
        <dbReference type="Proteomes" id="UP000193218"/>
    </source>
</evidence>
<feature type="region of interest" description="Disordered" evidence="1">
    <location>
        <begin position="61"/>
        <end position="89"/>
    </location>
</feature>
<evidence type="ECO:0000313" key="2">
    <source>
        <dbReference type="EMBL" id="ORX34652.1"/>
    </source>
</evidence>
<dbReference type="Proteomes" id="UP000193218">
    <property type="component" value="Unassembled WGS sequence"/>
</dbReference>
<protein>
    <submittedName>
        <fullName evidence="2">Uncharacterized protein</fullName>
    </submittedName>
</protein>
<dbReference type="GeneID" id="33558528"/>
<keyword evidence="3" id="KW-1185">Reference proteome</keyword>
<reference evidence="2 3" key="1">
    <citation type="submission" date="2017-03" db="EMBL/GenBank/DDBJ databases">
        <title>Widespread Adenine N6-methylation of Active Genes in Fungi.</title>
        <authorList>
            <consortium name="DOE Joint Genome Institute"/>
            <person name="Mondo S.J."/>
            <person name="Dannebaum R.O."/>
            <person name="Kuo R.C."/>
            <person name="Louie K.B."/>
            <person name="Bewick A.J."/>
            <person name="Labutti K."/>
            <person name="Haridas S."/>
            <person name="Kuo A."/>
            <person name="Salamov A."/>
            <person name="Ahrendt S.R."/>
            <person name="Lau R."/>
            <person name="Bowen B.P."/>
            <person name="Lipzen A."/>
            <person name="Sullivan W."/>
            <person name="Andreopoulos W.B."/>
            <person name="Clum A."/>
            <person name="Lindquist E."/>
            <person name="Daum C."/>
            <person name="Northen T.R."/>
            <person name="Ramamoorthy G."/>
            <person name="Schmitz R.J."/>
            <person name="Gryganskyi A."/>
            <person name="Culley D."/>
            <person name="Magnuson J."/>
            <person name="James T.Y."/>
            <person name="O'Malley M.A."/>
            <person name="Stajich J.E."/>
            <person name="Spatafora J.W."/>
            <person name="Visel A."/>
            <person name="Grigoriev I.V."/>
        </authorList>
    </citation>
    <scope>NUCLEOTIDE SEQUENCE [LARGE SCALE GENOMIC DNA]</scope>
    <source>
        <strain evidence="2 3">NRRL Y-17943</strain>
    </source>
</reference>
<organism evidence="2 3">
    <name type="scientific">Kockovaella imperatae</name>
    <dbReference type="NCBI Taxonomy" id="4999"/>
    <lineage>
        <taxon>Eukaryota</taxon>
        <taxon>Fungi</taxon>
        <taxon>Dikarya</taxon>
        <taxon>Basidiomycota</taxon>
        <taxon>Agaricomycotina</taxon>
        <taxon>Tremellomycetes</taxon>
        <taxon>Tremellales</taxon>
        <taxon>Cuniculitremaceae</taxon>
        <taxon>Kockovaella</taxon>
    </lineage>
</organism>
<evidence type="ECO:0000256" key="1">
    <source>
        <dbReference type="SAM" id="MobiDB-lite"/>
    </source>
</evidence>
<dbReference type="InParanoid" id="A0A1Y1U9G0"/>
<proteinExistence type="predicted"/>